<name>A0A0F5L616_9HYPH</name>
<keyword evidence="1" id="KW-1133">Transmembrane helix</keyword>
<dbReference type="AlphaFoldDB" id="A0A0F5L616"/>
<dbReference type="RefSeq" id="WP_046143776.1">
    <property type="nucleotide sequence ID" value="NZ_LAJG01000024.1"/>
</dbReference>
<evidence type="ECO:0000313" key="3">
    <source>
        <dbReference type="EMBL" id="KKB77856.1"/>
    </source>
</evidence>
<accession>A0A0F5L616</accession>
<feature type="domain" description="DUF2134" evidence="2">
    <location>
        <begin position="54"/>
        <end position="137"/>
    </location>
</feature>
<comment type="caution">
    <text evidence="3">The sequence shown here is derived from an EMBL/GenBank/DDBJ whole genome shotgun (WGS) entry which is preliminary data.</text>
</comment>
<keyword evidence="1" id="KW-0812">Transmembrane</keyword>
<evidence type="ECO:0000313" key="4">
    <source>
        <dbReference type="Proteomes" id="UP000033514"/>
    </source>
</evidence>
<sequence>MNLWRDESGNMAILFAVAFSLFGVIGAISIDVATLYHARRMLQSTVDLAAITAAAAPRDAVALARKVFLDAGYDISSGLVVEAGRYEGDKRRPPEDRFIPNGTPLNAVRVSFQHVGSYEFGRAFTTSAPVISAQGTASVTPEVQFSLGSRLASLNGGVVNGALGSLLGTTISLSALDYSGLASADVDVFRFLDALAQRLHVTAGSYDTLLRSEARAGDIAAALSSVATGAQKLLLDTVARAGPGNIVPLAKLFNLDRYARLGIGSGAAVLSLKTSALDILSAAAAVADGSKQVSLGLGGNLPGIAALTVELAIGEPAQGSGWLSIGHAGDVVRTSQARLRIDAQFLGGLVLQNALLRLPLWLDLANAEAVITAATCPDSANPHGTADIAVVPGPLTLAVGQVGNAQMRDFAAPLPLAPTRILDAVLLKISASGQVRVMQTTPIPLHFSSDNIGQARRKTARTSTMVTSLTQSLVNSLSLNISVLGLGIAPDTVLIQAVKTLISPLAVPLDAVVNALLSALGLGVGEADLRVYGVACKTPVLVG</sequence>
<dbReference type="STRING" id="361041.VW35_14515"/>
<organism evidence="3 4">
    <name type="scientific">Devosia soli</name>
    <dbReference type="NCBI Taxonomy" id="361041"/>
    <lineage>
        <taxon>Bacteria</taxon>
        <taxon>Pseudomonadati</taxon>
        <taxon>Pseudomonadota</taxon>
        <taxon>Alphaproteobacteria</taxon>
        <taxon>Hyphomicrobiales</taxon>
        <taxon>Devosiaceae</taxon>
        <taxon>Devosia</taxon>
    </lineage>
</organism>
<feature type="transmembrane region" description="Helical" evidence="1">
    <location>
        <begin position="12"/>
        <end position="36"/>
    </location>
</feature>
<dbReference type="Pfam" id="PF09977">
    <property type="entry name" value="Tad_C"/>
    <property type="match status" value="1"/>
</dbReference>
<evidence type="ECO:0000256" key="1">
    <source>
        <dbReference type="SAM" id="Phobius"/>
    </source>
</evidence>
<reference evidence="3 4" key="1">
    <citation type="submission" date="2015-03" db="EMBL/GenBank/DDBJ databases">
        <authorList>
            <person name="Hassan Y.I."/>
            <person name="Lepp D."/>
            <person name="Zhou T."/>
        </authorList>
    </citation>
    <scope>NUCLEOTIDE SEQUENCE [LARGE SCALE GENOMIC DNA]</scope>
    <source>
        <strain evidence="3 4">GH2-10</strain>
    </source>
</reference>
<dbReference type="PATRIC" id="fig|361041.3.peg.2292"/>
<keyword evidence="4" id="KW-1185">Reference proteome</keyword>
<gene>
    <name evidence="3" type="ORF">VW35_14515</name>
</gene>
<protein>
    <recommendedName>
        <fullName evidence="2">DUF2134 domain-containing protein</fullName>
    </recommendedName>
</protein>
<evidence type="ECO:0000259" key="2">
    <source>
        <dbReference type="Pfam" id="PF09977"/>
    </source>
</evidence>
<proteinExistence type="predicted"/>
<keyword evidence="1" id="KW-0472">Membrane</keyword>
<dbReference type="OrthoDB" id="7630116at2"/>
<dbReference type="Proteomes" id="UP000033514">
    <property type="component" value="Unassembled WGS sequence"/>
</dbReference>
<dbReference type="InterPro" id="IPR018705">
    <property type="entry name" value="DUF2134_membrane"/>
</dbReference>
<dbReference type="EMBL" id="LAJG01000024">
    <property type="protein sequence ID" value="KKB77856.1"/>
    <property type="molecule type" value="Genomic_DNA"/>
</dbReference>